<feature type="region of interest" description="Disordered" evidence="1">
    <location>
        <begin position="318"/>
        <end position="370"/>
    </location>
</feature>
<dbReference type="PANTHER" id="PTHR21552:SF2">
    <property type="entry name" value="CREB3 REGULATORY FACTOR"/>
    <property type="match status" value="1"/>
</dbReference>
<proteinExistence type="predicted"/>
<protein>
    <submittedName>
        <fullName evidence="2">Uncharacterized protein</fullName>
    </submittedName>
</protein>
<dbReference type="GO" id="GO:0000981">
    <property type="term" value="F:DNA-binding transcription factor activity, RNA polymerase II-specific"/>
    <property type="evidence" value="ECO:0007669"/>
    <property type="project" value="TreeGrafter"/>
</dbReference>
<evidence type="ECO:0000256" key="1">
    <source>
        <dbReference type="SAM" id="MobiDB-lite"/>
    </source>
</evidence>
<dbReference type="EMBL" id="HACG01044331">
    <property type="protein sequence ID" value="CEK91196.1"/>
    <property type="molecule type" value="Transcribed_RNA"/>
</dbReference>
<feature type="non-terminal residue" evidence="2">
    <location>
        <position position="461"/>
    </location>
</feature>
<dbReference type="GO" id="GO:0006986">
    <property type="term" value="P:response to unfolded protein"/>
    <property type="evidence" value="ECO:0007669"/>
    <property type="project" value="InterPro"/>
</dbReference>
<feature type="compositionally biased region" description="Acidic residues" evidence="1">
    <location>
        <begin position="359"/>
        <end position="370"/>
    </location>
</feature>
<reference evidence="2" key="1">
    <citation type="submission" date="2014-12" db="EMBL/GenBank/DDBJ databases">
        <title>Insight into the proteome of Arion vulgaris.</title>
        <authorList>
            <person name="Aradska J."/>
            <person name="Bulat T."/>
            <person name="Smidak R."/>
            <person name="Sarate P."/>
            <person name="Gangsoo J."/>
            <person name="Sialana F."/>
            <person name="Bilban M."/>
            <person name="Lubec G."/>
        </authorList>
    </citation>
    <scope>NUCLEOTIDE SEQUENCE</scope>
    <source>
        <tissue evidence="2">Skin</tissue>
    </source>
</reference>
<accession>A0A0B7BFV3</accession>
<dbReference type="AlphaFoldDB" id="A0A0B7BFV3"/>
<dbReference type="PANTHER" id="PTHR21552">
    <property type="entry name" value="ADULT RETINA PROTEIN"/>
    <property type="match status" value="1"/>
</dbReference>
<organism evidence="2">
    <name type="scientific">Arion vulgaris</name>
    <dbReference type="NCBI Taxonomy" id="1028688"/>
    <lineage>
        <taxon>Eukaryota</taxon>
        <taxon>Metazoa</taxon>
        <taxon>Spiralia</taxon>
        <taxon>Lophotrochozoa</taxon>
        <taxon>Mollusca</taxon>
        <taxon>Gastropoda</taxon>
        <taxon>Heterobranchia</taxon>
        <taxon>Euthyneura</taxon>
        <taxon>Panpulmonata</taxon>
        <taxon>Eupulmonata</taxon>
        <taxon>Stylommatophora</taxon>
        <taxon>Helicina</taxon>
        <taxon>Arionoidea</taxon>
        <taxon>Arionidae</taxon>
        <taxon>Arion</taxon>
    </lineage>
</organism>
<evidence type="ECO:0000313" key="2">
    <source>
        <dbReference type="EMBL" id="CEK91196.1"/>
    </source>
</evidence>
<name>A0A0B7BFV3_9EUPU</name>
<dbReference type="InterPro" id="IPR039165">
    <property type="entry name" value="CREBRF"/>
</dbReference>
<feature type="region of interest" description="Disordered" evidence="1">
    <location>
        <begin position="1"/>
        <end position="21"/>
    </location>
</feature>
<dbReference type="GO" id="GO:0005634">
    <property type="term" value="C:nucleus"/>
    <property type="evidence" value="ECO:0007669"/>
    <property type="project" value="TreeGrafter"/>
</dbReference>
<dbReference type="GO" id="GO:0000977">
    <property type="term" value="F:RNA polymerase II transcription regulatory region sequence-specific DNA binding"/>
    <property type="evidence" value="ECO:0007669"/>
    <property type="project" value="TreeGrafter"/>
</dbReference>
<sequence>MDAFVSSPSHSAHFATSPQSSIYEQERYDSNRICGNSKFSNTSMDISDDICCLDDNIEDGSLETLLTPDVINTLRQSAAEFSWTGKPEDDVAMSSGCLNSNSTLTSLDMESDIPFVAGIINMDQNDGKLSMSCLDFFQNDISNSIGFSCAPLSLSTSELVQTTTDTNRSLETLRSSNDVDCSSKSSSTAGSNFIPNVGNLGHHFPPRACQPQIGVAAVIQPKLQNSAFPMKENDGFQKFHNHEEILSIKSEQFDNKSEVLIPTEGRNGSRCINSTFTDISAQIVPSESAPTTAFVKSEPKSLIKVESMEEKWQDVQSFMHSPENESLGKKRRRLDSGSSEHISDDDDNYDESSSYGDKDNDDSDDDYSDIDADLAHIKPSECESLVALGKKQKQFFWQYNVQSKGPKGTRLKLAVESPSDPHVLNDFEDPVFDVCNTTIAGIRHGGKARKGDGNEISPNPK</sequence>
<gene>
    <name evidence="2" type="primary">ORF181410</name>
</gene>